<dbReference type="STRING" id="512565.AMIS_42400"/>
<name>I0H8X3_ACTM4</name>
<accession>I0H8X3</accession>
<evidence type="ECO:0000313" key="2">
    <source>
        <dbReference type="Proteomes" id="UP000007882"/>
    </source>
</evidence>
<evidence type="ECO:0000313" key="1">
    <source>
        <dbReference type="EMBL" id="BAL89460.1"/>
    </source>
</evidence>
<dbReference type="KEGG" id="ams:AMIS_42400"/>
<organism evidence="1 2">
    <name type="scientific">Actinoplanes missouriensis (strain ATCC 14538 / DSM 43046 / CBS 188.64 / JCM 3121 / NBRC 102363 / NCIMB 12654 / NRRL B-3342 / UNCC 431)</name>
    <dbReference type="NCBI Taxonomy" id="512565"/>
    <lineage>
        <taxon>Bacteria</taxon>
        <taxon>Bacillati</taxon>
        <taxon>Actinomycetota</taxon>
        <taxon>Actinomycetes</taxon>
        <taxon>Micromonosporales</taxon>
        <taxon>Micromonosporaceae</taxon>
        <taxon>Actinoplanes</taxon>
    </lineage>
</organism>
<dbReference type="PATRIC" id="fig|512565.3.peg.4225"/>
<sequence>MPEARQQLFAALERVIAAEGALTSRAVTQEAGVATGLLFTHFRNFDNFLIGYGVDRSFQIAASLAALPERLGSGTVDGNLSAAILALPLDVVLTLTRLTAFRPSLTAEVERVLGPGSAGLRVVAGSAAGYLAAEQELGRVPSGVDTASLALALAGVMQHVALTEGLGPEARARIGRAVTAICAPAPASRQGGVRPPASG</sequence>
<dbReference type="EMBL" id="AP012319">
    <property type="protein sequence ID" value="BAL89460.1"/>
    <property type="molecule type" value="Genomic_DNA"/>
</dbReference>
<keyword evidence="2" id="KW-1185">Reference proteome</keyword>
<reference evidence="1 2" key="1">
    <citation type="submission" date="2012-02" db="EMBL/GenBank/DDBJ databases">
        <title>Complete genome sequence of Actinoplanes missouriensis 431 (= NBRC 102363).</title>
        <authorList>
            <person name="Ohnishi Y."/>
            <person name="Ishikawa J."/>
            <person name="Sekine M."/>
            <person name="Hosoyama A."/>
            <person name="Harada T."/>
            <person name="Narita H."/>
            <person name="Hata T."/>
            <person name="Konno Y."/>
            <person name="Tutikane K."/>
            <person name="Fujita N."/>
            <person name="Horinouchi S."/>
            <person name="Hayakawa M."/>
        </authorList>
    </citation>
    <scope>NUCLEOTIDE SEQUENCE [LARGE SCALE GENOMIC DNA]</scope>
    <source>
        <strain evidence="2">ATCC 14538 / DSM 43046 / CBS 188.64 / JCM 3121 / NBRC 102363 / NCIMB 12654 / NRRL B-3342 / UNCC 431</strain>
    </source>
</reference>
<dbReference type="SUPFAM" id="SSF46689">
    <property type="entry name" value="Homeodomain-like"/>
    <property type="match status" value="1"/>
</dbReference>
<dbReference type="InterPro" id="IPR009057">
    <property type="entry name" value="Homeodomain-like_sf"/>
</dbReference>
<proteinExistence type="predicted"/>
<dbReference type="eggNOG" id="COG1309">
    <property type="taxonomic scope" value="Bacteria"/>
</dbReference>
<dbReference type="HOGENOM" id="CLU_107158_0_0_11"/>
<dbReference type="Proteomes" id="UP000007882">
    <property type="component" value="Chromosome"/>
</dbReference>
<gene>
    <name evidence="1" type="ordered locus">AMIS_42400</name>
</gene>
<dbReference type="AlphaFoldDB" id="I0H8X3"/>
<protein>
    <submittedName>
        <fullName evidence="1">Putative TetR-family transcriptional regulator</fullName>
    </submittedName>
</protein>
<dbReference type="Gene3D" id="1.10.357.10">
    <property type="entry name" value="Tetracycline Repressor, domain 2"/>
    <property type="match status" value="1"/>
</dbReference>